<accession>A0A2U7NC06</accession>
<reference evidence="1 2" key="1">
    <citation type="submission" date="2017-04" db="EMBL/GenBank/DDBJ databases">
        <title>Isolation of lytic bacteriophages infecting Pseudomonas strains for biocontrol of fish and shrimp spoilage during chilled storage.</title>
        <authorList>
            <person name="Yang Z."/>
            <person name="Tao X."/>
            <person name="Gao L."/>
            <person name="Rao S."/>
        </authorList>
    </citation>
    <scope>NUCLEOTIDE SEQUENCE [LARGE SCALE GENOMIC DNA]</scope>
</reference>
<dbReference type="Proteomes" id="UP000248293">
    <property type="component" value="Segment"/>
</dbReference>
<evidence type="ECO:0000313" key="1">
    <source>
        <dbReference type="EMBL" id="ASD52199.1"/>
    </source>
</evidence>
<organism evidence="1 2">
    <name type="scientific">Pseudomonas phage PspYZU08</name>
    <dbReference type="NCBI Taxonomy" id="1983557"/>
    <lineage>
        <taxon>Viruses</taxon>
        <taxon>Duplodnaviria</taxon>
        <taxon>Heunggongvirae</taxon>
        <taxon>Uroviricota</taxon>
        <taxon>Caudoviricetes</taxon>
        <taxon>Autographivirales</taxon>
        <taxon>Autotranscriptaviridae</taxon>
        <taxon>Studiervirinae</taxon>
        <taxon>Pijolavirus</taxon>
        <taxon>Pijolavirus PspYZU08</taxon>
    </lineage>
</organism>
<protein>
    <submittedName>
        <fullName evidence="1">Uncharacterized protein</fullName>
    </submittedName>
</protein>
<proteinExistence type="predicted"/>
<name>A0A2U7NC06_9CAUD</name>
<sequence>MYYVLIRTKKGKWGKTMYGARRSDSPPYGFGDVTSENFKGIPFKFEADQALQAARQDHPKETYRLVYSEEEL</sequence>
<gene>
    <name evidence="1" type="ORF">PspYZU08_23</name>
</gene>
<evidence type="ECO:0000313" key="2">
    <source>
        <dbReference type="Proteomes" id="UP000248293"/>
    </source>
</evidence>
<keyword evidence="2" id="KW-1185">Reference proteome</keyword>
<dbReference type="EMBL" id="KY971611">
    <property type="protein sequence ID" value="ASD52199.1"/>
    <property type="molecule type" value="Genomic_DNA"/>
</dbReference>